<reference evidence="2 3" key="1">
    <citation type="journal article" date="2014" name="Agronomy (Basel)">
        <title>A Draft Genome Sequence for Ensete ventricosum, the Drought-Tolerant Tree Against Hunger.</title>
        <authorList>
            <person name="Harrison J."/>
            <person name="Moore K.A."/>
            <person name="Paszkiewicz K."/>
            <person name="Jones T."/>
            <person name="Grant M."/>
            <person name="Ambacheew D."/>
            <person name="Muzemil S."/>
            <person name="Studholme D.J."/>
        </authorList>
    </citation>
    <scope>NUCLEOTIDE SEQUENCE [LARGE SCALE GENOMIC DNA]</scope>
</reference>
<accession>A0A426X7U3</accession>
<evidence type="ECO:0000313" key="2">
    <source>
        <dbReference type="EMBL" id="RRT35552.1"/>
    </source>
</evidence>
<name>A0A426X7U3_ENSVE</name>
<dbReference type="AlphaFoldDB" id="A0A426X7U3"/>
<proteinExistence type="predicted"/>
<feature type="compositionally biased region" description="Low complexity" evidence="1">
    <location>
        <begin position="42"/>
        <end position="55"/>
    </location>
</feature>
<evidence type="ECO:0000313" key="3">
    <source>
        <dbReference type="Proteomes" id="UP000287651"/>
    </source>
</evidence>
<organism evidence="2 3">
    <name type="scientific">Ensete ventricosum</name>
    <name type="common">Abyssinian banana</name>
    <name type="synonym">Musa ensete</name>
    <dbReference type="NCBI Taxonomy" id="4639"/>
    <lineage>
        <taxon>Eukaryota</taxon>
        <taxon>Viridiplantae</taxon>
        <taxon>Streptophyta</taxon>
        <taxon>Embryophyta</taxon>
        <taxon>Tracheophyta</taxon>
        <taxon>Spermatophyta</taxon>
        <taxon>Magnoliopsida</taxon>
        <taxon>Liliopsida</taxon>
        <taxon>Zingiberales</taxon>
        <taxon>Musaceae</taxon>
        <taxon>Ensete</taxon>
    </lineage>
</organism>
<evidence type="ECO:0000256" key="1">
    <source>
        <dbReference type="SAM" id="MobiDB-lite"/>
    </source>
</evidence>
<protein>
    <submittedName>
        <fullName evidence="2">Uncharacterized protein</fullName>
    </submittedName>
</protein>
<feature type="region of interest" description="Disordered" evidence="1">
    <location>
        <begin position="34"/>
        <end position="56"/>
    </location>
</feature>
<dbReference type="Proteomes" id="UP000287651">
    <property type="component" value="Unassembled WGS sequence"/>
</dbReference>
<comment type="caution">
    <text evidence="2">The sequence shown here is derived from an EMBL/GenBank/DDBJ whole genome shotgun (WGS) entry which is preliminary data.</text>
</comment>
<dbReference type="EMBL" id="AMZH03024874">
    <property type="protein sequence ID" value="RRT35552.1"/>
    <property type="molecule type" value="Genomic_DNA"/>
</dbReference>
<sequence>MAAAAARCAMPAQTMEAILTAAIAAAAVAGAFSRQPQRRRASATSTAPREATARSIAPDTRVARLKLLTPNRAMAVAAAEGRSYQRFWASAEWKRNCR</sequence>
<gene>
    <name evidence="2" type="ORF">B296_00052075</name>
</gene>